<proteinExistence type="predicted"/>
<keyword evidence="3" id="KW-1185">Reference proteome</keyword>
<protein>
    <submittedName>
        <fullName evidence="2">Uncharacterized protein</fullName>
    </submittedName>
</protein>
<dbReference type="AlphaFoldDB" id="A0A6N8IIQ1"/>
<evidence type="ECO:0000313" key="2">
    <source>
        <dbReference type="EMBL" id="MVN15789.1"/>
    </source>
</evidence>
<dbReference type="Proteomes" id="UP000468327">
    <property type="component" value="Unassembled WGS sequence"/>
</dbReference>
<evidence type="ECO:0000256" key="1">
    <source>
        <dbReference type="SAM" id="MobiDB-lite"/>
    </source>
</evidence>
<comment type="caution">
    <text evidence="2">The sequence shown here is derived from an EMBL/GenBank/DDBJ whole genome shotgun (WGS) entry which is preliminary data.</text>
</comment>
<reference evidence="2 3" key="1">
    <citation type="submission" date="2019-11" db="EMBL/GenBank/DDBJ databases">
        <title>Whole genome shotgun sequencing (WGS) data from Adlercreutzia equolifaciens ResAG-91, Eggerthella lenta MRI-F36, MRI-F37, MRI-F40, ResAG-49, ResAG-88, ResAG-121, ResAG-145, and Gordonibacter sp. ResAG-5, ResAG-26, ResAG-43, ResAG-50, ResAG-59.</title>
        <authorList>
            <person name="Stoll D.A."/>
            <person name="Danylec N."/>
            <person name="Franz C.M.A.P."/>
            <person name="Huch M."/>
        </authorList>
    </citation>
    <scope>NUCLEOTIDE SEQUENCE [LARGE SCALE GENOMIC DNA]</scope>
    <source>
        <strain evidence="2 3">ResAG-59</strain>
    </source>
</reference>
<feature type="region of interest" description="Disordered" evidence="1">
    <location>
        <begin position="131"/>
        <end position="154"/>
    </location>
</feature>
<sequence>MRDRERRADVEKLQPEDKVRKITEAFIKSRGMSVVLPDISDLGSGIADIAAKDGECLVLVRIEARFGYDPAPPPPFSLNRRRVFEVVSLLESNENLPAFSKVRLDLAVPRIVPGNRALMMYVHDHLEMQDEPLPSRQAPKLHRGKGKKPCEPER</sequence>
<accession>A0A6N8IIQ1</accession>
<gene>
    <name evidence="2" type="ORF">GO738_10610</name>
</gene>
<organism evidence="2 3">
    <name type="scientific">Gordonibacter urolithinfaciens</name>
    <dbReference type="NCBI Taxonomy" id="1335613"/>
    <lineage>
        <taxon>Bacteria</taxon>
        <taxon>Bacillati</taxon>
        <taxon>Actinomycetota</taxon>
        <taxon>Coriobacteriia</taxon>
        <taxon>Eggerthellales</taxon>
        <taxon>Eggerthellaceae</taxon>
        <taxon>Gordonibacter</taxon>
    </lineage>
</organism>
<name>A0A6N8IIQ1_9ACTN</name>
<dbReference type="RefSeq" id="WP_157004940.1">
    <property type="nucleotide sequence ID" value="NZ_WPOC01000018.1"/>
</dbReference>
<evidence type="ECO:0000313" key="3">
    <source>
        <dbReference type="Proteomes" id="UP000468327"/>
    </source>
</evidence>
<dbReference type="EMBL" id="WPOC01000018">
    <property type="protein sequence ID" value="MVN15789.1"/>
    <property type="molecule type" value="Genomic_DNA"/>
</dbReference>